<evidence type="ECO:0000313" key="1">
    <source>
        <dbReference type="EMBL" id="XDV58518.1"/>
    </source>
</evidence>
<proteinExistence type="predicted"/>
<reference evidence="1" key="1">
    <citation type="submission" date="2024-08" db="EMBL/GenBank/DDBJ databases">
        <authorList>
            <person name="Chaddad Z."/>
            <person name="Lamrabet M."/>
            <person name="Bouhnik O."/>
            <person name="Alami S."/>
            <person name="Wipf D."/>
            <person name="Courty P.E."/>
            <person name="Missbah El Idrissi M."/>
        </authorList>
    </citation>
    <scope>NUCLEOTIDE SEQUENCE</scope>
    <source>
        <strain evidence="1">LLZ17</strain>
    </source>
</reference>
<sequence length="156" mass="16728">MTEPVVPTPALPATPAEAVTRLDQLKSDPKWRDGFLAGGPAQVREFQDLHEIAAKADDVGAAMAGVLPEMSSSDLRAMVGTASLLKDAGFTPLSIQETLEGRPASQAEIDMATKWKADHMSNPDWVKRLMSGDVEAKRHLLVANVILSSPLKTEQA</sequence>
<organism evidence="1">
    <name type="scientific">Bradyrhizobium sp. LLZ17</name>
    <dbReference type="NCBI Taxonomy" id="3239388"/>
    <lineage>
        <taxon>Bacteria</taxon>
        <taxon>Pseudomonadati</taxon>
        <taxon>Pseudomonadota</taxon>
        <taxon>Alphaproteobacteria</taxon>
        <taxon>Hyphomicrobiales</taxon>
        <taxon>Nitrobacteraceae</taxon>
        <taxon>Bradyrhizobium</taxon>
    </lineage>
</organism>
<dbReference type="EMBL" id="CP165734">
    <property type="protein sequence ID" value="XDV58518.1"/>
    <property type="molecule type" value="Genomic_DNA"/>
</dbReference>
<gene>
    <name evidence="1" type="ORF">AB8Z38_03070</name>
</gene>
<protein>
    <submittedName>
        <fullName evidence="1">Uncharacterized protein</fullName>
    </submittedName>
</protein>
<dbReference type="RefSeq" id="WP_369723081.1">
    <property type="nucleotide sequence ID" value="NZ_CP165734.1"/>
</dbReference>
<name>A0AB39XKV0_9BRAD</name>
<accession>A0AB39XKV0</accession>
<dbReference type="AlphaFoldDB" id="A0AB39XKV0"/>